<reference evidence="1 2" key="1">
    <citation type="journal article" date="2023" name="Hortic Res">
        <title>Pangenome of water caltrop reveals structural variations and asymmetric subgenome divergence after allopolyploidization.</title>
        <authorList>
            <person name="Zhang X."/>
            <person name="Chen Y."/>
            <person name="Wang L."/>
            <person name="Yuan Y."/>
            <person name="Fang M."/>
            <person name="Shi L."/>
            <person name="Lu R."/>
            <person name="Comes H.P."/>
            <person name="Ma Y."/>
            <person name="Chen Y."/>
            <person name="Huang G."/>
            <person name="Zhou Y."/>
            <person name="Zheng Z."/>
            <person name="Qiu Y."/>
        </authorList>
    </citation>
    <scope>NUCLEOTIDE SEQUENCE [LARGE SCALE GENOMIC DNA]</scope>
    <source>
        <strain evidence="1">F231</strain>
    </source>
</reference>
<evidence type="ECO:0000313" key="2">
    <source>
        <dbReference type="Proteomes" id="UP001346149"/>
    </source>
</evidence>
<dbReference type="Proteomes" id="UP001346149">
    <property type="component" value="Unassembled WGS sequence"/>
</dbReference>
<evidence type="ECO:0000313" key="1">
    <source>
        <dbReference type="EMBL" id="KAK4796490.1"/>
    </source>
</evidence>
<dbReference type="EMBL" id="JAXQNO010000006">
    <property type="protein sequence ID" value="KAK4796490.1"/>
    <property type="molecule type" value="Genomic_DNA"/>
</dbReference>
<proteinExistence type="predicted"/>
<accession>A0AAN7RCJ9</accession>
<protein>
    <submittedName>
        <fullName evidence="1">Uncharacterized protein</fullName>
    </submittedName>
</protein>
<sequence length="115" mass="13248">MIGGSGQTGGSKRDQLDQLSSSICISQTLFDMPNLRKSNCGHSHASKRRKLYNIENIVSADSLTKLPSTRFSLMKQYEIRRFPISFFFMEKREIMWSVVDLFISSCTICLWKCLR</sequence>
<comment type="caution">
    <text evidence="1">The sequence shown here is derived from an EMBL/GenBank/DDBJ whole genome shotgun (WGS) entry which is preliminary data.</text>
</comment>
<name>A0AAN7RCJ9_TRANT</name>
<keyword evidence="2" id="KW-1185">Reference proteome</keyword>
<dbReference type="AlphaFoldDB" id="A0AAN7RCJ9"/>
<organism evidence="1 2">
    <name type="scientific">Trapa natans</name>
    <name type="common">Water chestnut</name>
    <dbReference type="NCBI Taxonomy" id="22666"/>
    <lineage>
        <taxon>Eukaryota</taxon>
        <taxon>Viridiplantae</taxon>
        <taxon>Streptophyta</taxon>
        <taxon>Embryophyta</taxon>
        <taxon>Tracheophyta</taxon>
        <taxon>Spermatophyta</taxon>
        <taxon>Magnoliopsida</taxon>
        <taxon>eudicotyledons</taxon>
        <taxon>Gunneridae</taxon>
        <taxon>Pentapetalae</taxon>
        <taxon>rosids</taxon>
        <taxon>malvids</taxon>
        <taxon>Myrtales</taxon>
        <taxon>Lythraceae</taxon>
        <taxon>Trapa</taxon>
    </lineage>
</organism>
<gene>
    <name evidence="1" type="ORF">SAY86_028816</name>
</gene>